<name>A0A934IL09_9HYPH</name>
<dbReference type="Pfam" id="PF12536">
    <property type="entry name" value="DUF3734"/>
    <property type="match status" value="1"/>
</dbReference>
<dbReference type="InterPro" id="IPR021095">
    <property type="entry name" value="DUF3734"/>
</dbReference>
<dbReference type="SUPFAM" id="SSF52151">
    <property type="entry name" value="FabD/lysophospholipase-like"/>
    <property type="match status" value="1"/>
</dbReference>
<dbReference type="CDD" id="cd07209">
    <property type="entry name" value="Pat_hypo_Ecoli_Z1214_like"/>
    <property type="match status" value="1"/>
</dbReference>
<comment type="caution">
    <text evidence="6">The sequence shown here is derived from an EMBL/GenBank/DDBJ whole genome shotgun (WGS) entry which is preliminary data.</text>
</comment>
<dbReference type="PANTHER" id="PTHR14226:SF57">
    <property type="entry name" value="BLR7027 PROTEIN"/>
    <property type="match status" value="1"/>
</dbReference>
<evidence type="ECO:0000256" key="4">
    <source>
        <dbReference type="PROSITE-ProRule" id="PRU01161"/>
    </source>
</evidence>
<feature type="short sequence motif" description="DGA/G" evidence="4">
    <location>
        <begin position="222"/>
        <end position="224"/>
    </location>
</feature>
<feature type="active site" description="Proton acceptor" evidence="4">
    <location>
        <position position="222"/>
    </location>
</feature>
<feature type="domain" description="PNPLA" evidence="5">
    <location>
        <begin position="20"/>
        <end position="235"/>
    </location>
</feature>
<gene>
    <name evidence="6" type="ORF">JCR33_02685</name>
</gene>
<dbReference type="InterPro" id="IPR050301">
    <property type="entry name" value="NTE"/>
</dbReference>
<reference evidence="6" key="1">
    <citation type="submission" date="2020-12" db="EMBL/GenBank/DDBJ databases">
        <title>Bacterial taxonomy.</title>
        <authorList>
            <person name="Pan X."/>
        </authorList>
    </citation>
    <scope>NUCLEOTIDE SEQUENCE</scope>
    <source>
        <strain evidence="6">B2012</strain>
    </source>
</reference>
<evidence type="ECO:0000256" key="2">
    <source>
        <dbReference type="ARBA" id="ARBA00022963"/>
    </source>
</evidence>
<dbReference type="EMBL" id="JAEKJA010000001">
    <property type="protein sequence ID" value="MBJ3774575.1"/>
    <property type="molecule type" value="Genomic_DNA"/>
</dbReference>
<evidence type="ECO:0000256" key="1">
    <source>
        <dbReference type="ARBA" id="ARBA00022801"/>
    </source>
</evidence>
<organism evidence="6 7">
    <name type="scientific">Acuticoccus mangrovi</name>
    <dbReference type="NCBI Taxonomy" id="2796142"/>
    <lineage>
        <taxon>Bacteria</taxon>
        <taxon>Pseudomonadati</taxon>
        <taxon>Pseudomonadota</taxon>
        <taxon>Alphaproteobacteria</taxon>
        <taxon>Hyphomicrobiales</taxon>
        <taxon>Amorphaceae</taxon>
        <taxon>Acuticoccus</taxon>
    </lineage>
</organism>
<evidence type="ECO:0000259" key="5">
    <source>
        <dbReference type="PROSITE" id="PS51635"/>
    </source>
</evidence>
<keyword evidence="2 4" id="KW-0442">Lipid degradation</keyword>
<dbReference type="InterPro" id="IPR002641">
    <property type="entry name" value="PNPLA_dom"/>
</dbReference>
<dbReference type="Pfam" id="PF01734">
    <property type="entry name" value="Patatin"/>
    <property type="match status" value="1"/>
</dbReference>
<evidence type="ECO:0000313" key="7">
    <source>
        <dbReference type="Proteomes" id="UP000609531"/>
    </source>
</evidence>
<keyword evidence="3 4" id="KW-0443">Lipid metabolism</keyword>
<feature type="active site" description="Nucleophile" evidence="4">
    <location>
        <position position="53"/>
    </location>
</feature>
<dbReference type="AlphaFoldDB" id="A0A934IL09"/>
<dbReference type="InterPro" id="IPR016035">
    <property type="entry name" value="Acyl_Trfase/lysoPLipase"/>
</dbReference>
<proteinExistence type="predicted"/>
<keyword evidence="1 4" id="KW-0378">Hydrolase</keyword>
<dbReference type="Gene3D" id="3.40.1090.10">
    <property type="entry name" value="Cytosolic phospholipase A2 catalytic domain"/>
    <property type="match status" value="2"/>
</dbReference>
<dbReference type="Proteomes" id="UP000609531">
    <property type="component" value="Unassembled WGS sequence"/>
</dbReference>
<feature type="short sequence motif" description="GXSXG" evidence="4">
    <location>
        <begin position="51"/>
        <end position="55"/>
    </location>
</feature>
<sequence length="392" mass="43778">MAHRQTAHHAKPPEFERVALLLQGGGALGSYQAGVYQALADADLHPNCVAGISIGGINAALIAGNAPSERVAALRAFWEQVTSPSFSIQSLTAPFFDSLPFKGDDFHRWLNQSRAFTTALGGAPGFFKPRPIPPYLAPPGSAEAESFYDVSPLKETLERLVDFERINSRETRFCVGAVNVRTGNFAYFDSETHTIRPEHVMASGALPPGFPAAKVDGEYYWDGGLVSNTPLQWVLNTRPRLDTLAFQVDLWSARGEFPRDLVEQELRQKDIRFSSRTRAATDQFTRMQRMRRALGKLVKALPEEALAELDDDVKELISEADEKVYNIVHLIYRAKRYEGSSKDYEFSRATMEEHWTAGYNDVVRTLRFPKVLERTAAAEGVATFDMTEREGE</sequence>
<protein>
    <submittedName>
        <fullName evidence="6">Patatin-like phospholipase family protein</fullName>
    </submittedName>
</protein>
<accession>A0A934IL09</accession>
<evidence type="ECO:0000313" key="6">
    <source>
        <dbReference type="EMBL" id="MBJ3774575.1"/>
    </source>
</evidence>
<dbReference type="RefSeq" id="WP_198880444.1">
    <property type="nucleotide sequence ID" value="NZ_JAEKJA010000001.1"/>
</dbReference>
<dbReference type="PANTHER" id="PTHR14226">
    <property type="entry name" value="NEUROPATHY TARGET ESTERASE/SWISS CHEESE D.MELANOGASTER"/>
    <property type="match status" value="1"/>
</dbReference>
<dbReference type="GO" id="GO:0016787">
    <property type="term" value="F:hydrolase activity"/>
    <property type="evidence" value="ECO:0007669"/>
    <property type="project" value="UniProtKB-UniRule"/>
</dbReference>
<dbReference type="PROSITE" id="PS51635">
    <property type="entry name" value="PNPLA"/>
    <property type="match status" value="1"/>
</dbReference>
<keyword evidence="7" id="KW-1185">Reference proteome</keyword>
<feature type="short sequence motif" description="GXGXXG" evidence="4">
    <location>
        <begin position="24"/>
        <end position="29"/>
    </location>
</feature>
<dbReference type="GO" id="GO:0016042">
    <property type="term" value="P:lipid catabolic process"/>
    <property type="evidence" value="ECO:0007669"/>
    <property type="project" value="UniProtKB-UniRule"/>
</dbReference>
<evidence type="ECO:0000256" key="3">
    <source>
        <dbReference type="ARBA" id="ARBA00023098"/>
    </source>
</evidence>